<dbReference type="Gene3D" id="2.60.200.40">
    <property type="match status" value="1"/>
</dbReference>
<dbReference type="InterPro" id="IPR017438">
    <property type="entry name" value="ATP-NAD_kinase_N"/>
</dbReference>
<feature type="transmembrane region" description="Helical" evidence="2">
    <location>
        <begin position="75"/>
        <end position="92"/>
    </location>
</feature>
<feature type="transmembrane region" description="Helical" evidence="2">
    <location>
        <begin position="98"/>
        <end position="119"/>
    </location>
</feature>
<evidence type="ECO:0000256" key="2">
    <source>
        <dbReference type="SAM" id="Phobius"/>
    </source>
</evidence>
<protein>
    <submittedName>
        <fullName evidence="4">NAD(+)/NADH kinase</fullName>
    </submittedName>
</protein>
<evidence type="ECO:0000256" key="1">
    <source>
        <dbReference type="SAM" id="MobiDB-lite"/>
    </source>
</evidence>
<keyword evidence="2" id="KW-0472">Membrane</keyword>
<organism evidence="4 5">
    <name type="scientific">Streptomyces roseirectus</name>
    <dbReference type="NCBI Taxonomy" id="2768066"/>
    <lineage>
        <taxon>Bacteria</taxon>
        <taxon>Bacillati</taxon>
        <taxon>Actinomycetota</taxon>
        <taxon>Actinomycetes</taxon>
        <taxon>Kitasatosporales</taxon>
        <taxon>Streptomycetaceae</taxon>
        <taxon>Streptomyces</taxon>
    </lineage>
</organism>
<dbReference type="SUPFAM" id="SSF111331">
    <property type="entry name" value="NAD kinase/diacylglycerol kinase-like"/>
    <property type="match status" value="1"/>
</dbReference>
<feature type="compositionally biased region" description="Basic residues" evidence="1">
    <location>
        <begin position="123"/>
        <end position="135"/>
    </location>
</feature>
<proteinExistence type="predicted"/>
<feature type="region of interest" description="Disordered" evidence="1">
    <location>
        <begin position="123"/>
        <end position="146"/>
    </location>
</feature>
<name>A0A7H0IP62_9ACTN</name>
<dbReference type="EMBL" id="CP060828">
    <property type="protein sequence ID" value="QNP74578.1"/>
    <property type="molecule type" value="Genomic_DNA"/>
</dbReference>
<feature type="domain" description="DAGKc" evidence="3">
    <location>
        <begin position="137"/>
        <end position="266"/>
    </location>
</feature>
<dbReference type="GO" id="GO:0016301">
    <property type="term" value="F:kinase activity"/>
    <property type="evidence" value="ECO:0007669"/>
    <property type="project" value="UniProtKB-KW"/>
</dbReference>
<dbReference type="InterPro" id="IPR016064">
    <property type="entry name" value="NAD/diacylglycerol_kinase_sf"/>
</dbReference>
<dbReference type="RefSeq" id="WP_187751502.1">
    <property type="nucleotide sequence ID" value="NZ_CP060828.1"/>
</dbReference>
<gene>
    <name evidence="4" type="ORF">IAG44_37420</name>
</gene>
<evidence type="ECO:0000313" key="5">
    <source>
        <dbReference type="Proteomes" id="UP000516052"/>
    </source>
</evidence>
<feature type="transmembrane region" description="Helical" evidence="2">
    <location>
        <begin position="21"/>
        <end position="40"/>
    </location>
</feature>
<keyword evidence="5" id="KW-1185">Reference proteome</keyword>
<dbReference type="KEGG" id="sroi:IAG44_37420"/>
<reference evidence="4 5" key="1">
    <citation type="submission" date="2020-08" db="EMBL/GenBank/DDBJ databases">
        <title>A novel species.</title>
        <authorList>
            <person name="Gao J."/>
        </authorList>
    </citation>
    <scope>NUCLEOTIDE SEQUENCE [LARGE SCALE GENOMIC DNA]</scope>
    <source>
        <strain evidence="4 5">CRXT-G-22</strain>
    </source>
</reference>
<evidence type="ECO:0000259" key="3">
    <source>
        <dbReference type="PROSITE" id="PS50146"/>
    </source>
</evidence>
<feature type="transmembrane region" description="Helical" evidence="2">
    <location>
        <begin position="46"/>
        <end position="68"/>
    </location>
</feature>
<keyword evidence="2" id="KW-1133">Transmembrane helix</keyword>
<accession>A0A7H0IP62</accession>
<dbReference type="Proteomes" id="UP000516052">
    <property type="component" value="Chromosome"/>
</dbReference>
<sequence length="457" mass="48084">MNDTRARGALAQDYDARRARDWARLALVLAACSVFTVVAGAGSDGWLVLLTGVGGLSLAGAGLWWALAHRGWPRLLGALLALLVPLGVLGLYASSGLWVVAVCAIGLWTAALASARAALRSVRRPHGKRRRRGRKTPPPSKPVFIMNPRSGGGKVERFDLARRAEALGARVILIAPDGTTDPEAEARRALAEGADLLGVAGGDGTQALVAAVAAEHDVPFVVITAGTRNHFAMDLGLDRTDPVTSLEALTDGVEFRIDLGDVDGRAFVNTVSFGAYAEIVQSPEYRDAKAFTALDLLPDLLMGDAGATLGVRADATHLHAPQAVLVSNNPYARADPFGGGRRPRLDSGKLGVIGIKVEGAAQAAEVVLRGERAGGITSVKSTRVEVTADRPHIPVAVDGEALVLPVPVVCTLRPGALRVRVPRRRPGATYSPPNVDWRRIVRLALDRPVGDLGEADE</sequence>
<dbReference type="AlphaFoldDB" id="A0A7H0IP62"/>
<dbReference type="InterPro" id="IPR001206">
    <property type="entry name" value="Diacylglycerol_kinase_cat_dom"/>
</dbReference>
<dbReference type="Gene3D" id="3.40.50.10330">
    <property type="entry name" value="Probable inorganic polyphosphate/atp-NAD kinase, domain 1"/>
    <property type="match status" value="1"/>
</dbReference>
<evidence type="ECO:0000313" key="4">
    <source>
        <dbReference type="EMBL" id="QNP74578.1"/>
    </source>
</evidence>
<keyword evidence="2" id="KW-0812">Transmembrane</keyword>
<dbReference type="Pfam" id="PF00781">
    <property type="entry name" value="DAGK_cat"/>
    <property type="match status" value="1"/>
</dbReference>
<keyword evidence="4" id="KW-0418">Kinase</keyword>
<dbReference type="PROSITE" id="PS50146">
    <property type="entry name" value="DAGK"/>
    <property type="match status" value="1"/>
</dbReference>
<keyword evidence="4" id="KW-0808">Transferase</keyword>
<dbReference type="SMART" id="SM00046">
    <property type="entry name" value="DAGKc"/>
    <property type="match status" value="1"/>
</dbReference>